<dbReference type="Proteomes" id="UP000728032">
    <property type="component" value="Unassembled WGS sequence"/>
</dbReference>
<name>A0A7R9MFN8_9ACAR</name>
<dbReference type="AlphaFoldDB" id="A0A7R9MFN8"/>
<feature type="non-terminal residue" evidence="1">
    <location>
        <position position="334"/>
    </location>
</feature>
<dbReference type="PANTHER" id="PTHR21477">
    <property type="entry name" value="ZGC:172139"/>
    <property type="match status" value="1"/>
</dbReference>
<evidence type="ECO:0000313" key="1">
    <source>
        <dbReference type="EMBL" id="CAD7658348.1"/>
    </source>
</evidence>
<keyword evidence="2" id="KW-1185">Reference proteome</keyword>
<reference evidence="1" key="1">
    <citation type="submission" date="2020-11" db="EMBL/GenBank/DDBJ databases">
        <authorList>
            <person name="Tran Van P."/>
        </authorList>
    </citation>
    <scope>NUCLEOTIDE SEQUENCE</scope>
</reference>
<protein>
    <submittedName>
        <fullName evidence="1">Uncharacterized protein</fullName>
    </submittedName>
</protein>
<dbReference type="Pfam" id="PF09741">
    <property type="entry name" value="DUF2045"/>
    <property type="match status" value="1"/>
</dbReference>
<accession>A0A7R9MFN8</accession>
<dbReference type="EMBL" id="OC929630">
    <property type="protein sequence ID" value="CAD7658348.1"/>
    <property type="molecule type" value="Genomic_DNA"/>
</dbReference>
<dbReference type="InterPro" id="IPR019141">
    <property type="entry name" value="DUF2045"/>
</dbReference>
<evidence type="ECO:0000313" key="2">
    <source>
        <dbReference type="Proteomes" id="UP000728032"/>
    </source>
</evidence>
<proteinExistence type="predicted"/>
<sequence>MVSSDLFWTDLFVRHFVKAKDVSHDDMLFFVRKKPKKGNRYVSQYETRIDVFRKDSKRLPIGEPDIDWEETLYLNVIMQKFEYSMTCAVCTRTSPKELQILKKFTQKVFASPSRRSMDCKGDNEEISYPNIFFTVDNYDELLSEILVRDGEMVCVELLATDKTGDAKGIIFLGSIQYQALKRIHDARASVSTRIARKTPKPYFQGQQRIEFVRMKGPSGKGIAEMAVAKQKGATCETPTSEPGFSLTSFQLEDEMEVIPDPVYPFVSLFTDCVKSDDQENDYIQRRMSDPSSNLKHYIRGWQQKREVKKAISEQEINNCVVNGVDEIEAGDVRD</sequence>
<dbReference type="EMBL" id="CAJPVJ010014805">
    <property type="protein sequence ID" value="CAG2175534.1"/>
    <property type="molecule type" value="Genomic_DNA"/>
</dbReference>
<dbReference type="OrthoDB" id="1906921at2759"/>
<organism evidence="1">
    <name type="scientific">Oppiella nova</name>
    <dbReference type="NCBI Taxonomy" id="334625"/>
    <lineage>
        <taxon>Eukaryota</taxon>
        <taxon>Metazoa</taxon>
        <taxon>Ecdysozoa</taxon>
        <taxon>Arthropoda</taxon>
        <taxon>Chelicerata</taxon>
        <taxon>Arachnida</taxon>
        <taxon>Acari</taxon>
        <taxon>Acariformes</taxon>
        <taxon>Sarcoptiformes</taxon>
        <taxon>Oribatida</taxon>
        <taxon>Brachypylina</taxon>
        <taxon>Oppioidea</taxon>
        <taxon>Oppiidae</taxon>
        <taxon>Oppiella</taxon>
    </lineage>
</organism>
<gene>
    <name evidence="1" type="ORF">ONB1V03_LOCUS14969</name>
</gene>
<dbReference type="PANTHER" id="PTHR21477:SF13">
    <property type="entry name" value="KIAA0930"/>
    <property type="match status" value="1"/>
</dbReference>